<proteinExistence type="predicted"/>
<organism evidence="1">
    <name type="scientific">Siphoviridae sp. ct7EW56</name>
    <dbReference type="NCBI Taxonomy" id="2827562"/>
    <lineage>
        <taxon>Viruses</taxon>
        <taxon>Duplodnaviria</taxon>
        <taxon>Heunggongvirae</taxon>
        <taxon>Uroviricota</taxon>
        <taxon>Caudoviricetes</taxon>
    </lineage>
</organism>
<dbReference type="InterPro" id="IPR046557">
    <property type="entry name" value="DUF6711"/>
</dbReference>
<reference evidence="1" key="1">
    <citation type="journal article" date="2021" name="Proc. Natl. Acad. Sci. U.S.A.">
        <title>A Catalog of Tens of Thousands of Viruses from Human Metagenomes Reveals Hidden Associations with Chronic Diseases.</title>
        <authorList>
            <person name="Tisza M.J."/>
            <person name="Buck C.B."/>
        </authorList>
    </citation>
    <scope>NUCLEOTIDE SEQUENCE</scope>
    <source>
        <strain evidence="1">Ct7EW56</strain>
    </source>
</reference>
<dbReference type="Pfam" id="PF20458">
    <property type="entry name" value="DUF6711"/>
    <property type="match status" value="1"/>
</dbReference>
<evidence type="ECO:0000313" key="1">
    <source>
        <dbReference type="EMBL" id="DAD72677.1"/>
    </source>
</evidence>
<protein>
    <submittedName>
        <fullName evidence="1">Uncharacterized protein</fullName>
    </submittedName>
</protein>
<accession>A0A8S5LRK8</accession>
<name>A0A8S5LRK8_9CAUD</name>
<dbReference type="EMBL" id="BK015904">
    <property type="protein sequence ID" value="DAD72677.1"/>
    <property type="molecule type" value="Genomic_DNA"/>
</dbReference>
<sequence>MAYRGYLIKIGNYIFPLSMIKAETYKATNYGQDLDSTRDVDGILHRTALSNTAPKVEFEMRNMIDNTQMSSIFANIQANYKNAVEKRASVEVYVPELDKYVTSDMHMADFEPTMYFADATKIQYLSTRMAWISYGVKTV</sequence>